<name>A0A2U1PU07_ARTAN</name>
<comment type="caution">
    <text evidence="1">The sequence shown here is derived from an EMBL/GenBank/DDBJ whole genome shotgun (WGS) entry which is preliminary data.</text>
</comment>
<keyword evidence="2" id="KW-1185">Reference proteome</keyword>
<dbReference type="EMBL" id="PKPP01000735">
    <property type="protein sequence ID" value="PWA89251.1"/>
    <property type="molecule type" value="Genomic_DNA"/>
</dbReference>
<protein>
    <submittedName>
        <fullName evidence="1">Uncharacterized protein</fullName>
    </submittedName>
</protein>
<sequence length="78" mass="9238">MMQVNYLLESLFHHLAYNRIEVQSWELQFSGVAVIRFTNKDCKKAKHIAKRKLLCKSIMEEEVGKVDWQLGKLILIYL</sequence>
<gene>
    <name evidence="1" type="ORF">CTI12_AA012310</name>
</gene>
<evidence type="ECO:0000313" key="1">
    <source>
        <dbReference type="EMBL" id="PWA89251.1"/>
    </source>
</evidence>
<organism evidence="1 2">
    <name type="scientific">Artemisia annua</name>
    <name type="common">Sweet wormwood</name>
    <dbReference type="NCBI Taxonomy" id="35608"/>
    <lineage>
        <taxon>Eukaryota</taxon>
        <taxon>Viridiplantae</taxon>
        <taxon>Streptophyta</taxon>
        <taxon>Embryophyta</taxon>
        <taxon>Tracheophyta</taxon>
        <taxon>Spermatophyta</taxon>
        <taxon>Magnoliopsida</taxon>
        <taxon>eudicotyledons</taxon>
        <taxon>Gunneridae</taxon>
        <taxon>Pentapetalae</taxon>
        <taxon>asterids</taxon>
        <taxon>campanulids</taxon>
        <taxon>Asterales</taxon>
        <taxon>Asteraceae</taxon>
        <taxon>Asteroideae</taxon>
        <taxon>Anthemideae</taxon>
        <taxon>Artemisiinae</taxon>
        <taxon>Artemisia</taxon>
    </lineage>
</organism>
<evidence type="ECO:0000313" key="2">
    <source>
        <dbReference type="Proteomes" id="UP000245207"/>
    </source>
</evidence>
<dbReference type="AlphaFoldDB" id="A0A2U1PU07"/>
<accession>A0A2U1PU07</accession>
<reference evidence="1 2" key="1">
    <citation type="journal article" date="2018" name="Mol. Plant">
        <title>The genome of Artemisia annua provides insight into the evolution of Asteraceae family and artemisinin biosynthesis.</title>
        <authorList>
            <person name="Shen Q."/>
            <person name="Zhang L."/>
            <person name="Liao Z."/>
            <person name="Wang S."/>
            <person name="Yan T."/>
            <person name="Shi P."/>
            <person name="Liu M."/>
            <person name="Fu X."/>
            <person name="Pan Q."/>
            <person name="Wang Y."/>
            <person name="Lv Z."/>
            <person name="Lu X."/>
            <person name="Zhang F."/>
            <person name="Jiang W."/>
            <person name="Ma Y."/>
            <person name="Chen M."/>
            <person name="Hao X."/>
            <person name="Li L."/>
            <person name="Tang Y."/>
            <person name="Lv G."/>
            <person name="Zhou Y."/>
            <person name="Sun X."/>
            <person name="Brodelius P.E."/>
            <person name="Rose J.K.C."/>
            <person name="Tang K."/>
        </authorList>
    </citation>
    <scope>NUCLEOTIDE SEQUENCE [LARGE SCALE GENOMIC DNA]</scope>
    <source>
        <strain evidence="2">cv. Huhao1</strain>
        <tissue evidence="1">Leaf</tissue>
    </source>
</reference>
<dbReference type="Proteomes" id="UP000245207">
    <property type="component" value="Unassembled WGS sequence"/>
</dbReference>
<proteinExistence type="predicted"/>